<protein>
    <submittedName>
        <fullName evidence="1">Uncharacterized protein</fullName>
    </submittedName>
</protein>
<feature type="non-terminal residue" evidence="1">
    <location>
        <position position="1"/>
    </location>
</feature>
<reference evidence="1" key="1">
    <citation type="journal article" date="2015" name="Nature">
        <title>Complex archaea that bridge the gap between prokaryotes and eukaryotes.</title>
        <authorList>
            <person name="Spang A."/>
            <person name="Saw J.H."/>
            <person name="Jorgensen S.L."/>
            <person name="Zaremba-Niedzwiedzka K."/>
            <person name="Martijn J."/>
            <person name="Lind A.E."/>
            <person name="van Eijk R."/>
            <person name="Schleper C."/>
            <person name="Guy L."/>
            <person name="Ettema T.J."/>
        </authorList>
    </citation>
    <scope>NUCLEOTIDE SEQUENCE</scope>
</reference>
<gene>
    <name evidence="1" type="ORF">LCGC14_2260320</name>
</gene>
<name>A0A0F9FC95_9ZZZZ</name>
<accession>A0A0F9FC95</accession>
<sequence length="55" mass="5709">PVVANGTMVSDQVAGTVEDWVPETDVATGVMSQPVGICMAAQASAEKCIVFVRLE</sequence>
<comment type="caution">
    <text evidence="1">The sequence shown here is derived from an EMBL/GenBank/DDBJ whole genome shotgun (WGS) entry which is preliminary data.</text>
</comment>
<dbReference type="AlphaFoldDB" id="A0A0F9FC95"/>
<organism evidence="1">
    <name type="scientific">marine sediment metagenome</name>
    <dbReference type="NCBI Taxonomy" id="412755"/>
    <lineage>
        <taxon>unclassified sequences</taxon>
        <taxon>metagenomes</taxon>
        <taxon>ecological metagenomes</taxon>
    </lineage>
</organism>
<evidence type="ECO:0000313" key="1">
    <source>
        <dbReference type="EMBL" id="KKL54945.1"/>
    </source>
</evidence>
<dbReference type="EMBL" id="LAZR01031015">
    <property type="protein sequence ID" value="KKL54945.1"/>
    <property type="molecule type" value="Genomic_DNA"/>
</dbReference>
<proteinExistence type="predicted"/>